<feature type="domain" description="Lipoyl-binding" evidence="9">
    <location>
        <begin position="585"/>
        <end position="671"/>
    </location>
</feature>
<comment type="cofactor">
    <cofactor evidence="1">
        <name>biotin</name>
        <dbReference type="ChEBI" id="CHEBI:57586"/>
    </cofactor>
</comment>
<evidence type="ECO:0000256" key="3">
    <source>
        <dbReference type="ARBA" id="ARBA00022598"/>
    </source>
</evidence>
<evidence type="ECO:0000256" key="6">
    <source>
        <dbReference type="ARBA" id="ARBA00023267"/>
    </source>
</evidence>
<dbReference type="SUPFAM" id="SSF56059">
    <property type="entry name" value="Glutathione synthetase ATP-binding domain-like"/>
    <property type="match status" value="1"/>
</dbReference>
<dbReference type="SUPFAM" id="SSF51230">
    <property type="entry name" value="Single hybrid motif"/>
    <property type="match status" value="1"/>
</dbReference>
<dbReference type="EC" id="6.3.4.14" evidence="2"/>
<comment type="catalytic activity">
    <reaction evidence="7">
        <text>N(6)-biotinyl-L-lysyl-[protein] + hydrogencarbonate + ATP = N(6)-carboxybiotinyl-L-lysyl-[protein] + ADP + phosphate + H(+)</text>
        <dbReference type="Rhea" id="RHEA:13501"/>
        <dbReference type="Rhea" id="RHEA-COMP:10505"/>
        <dbReference type="Rhea" id="RHEA-COMP:10506"/>
        <dbReference type="ChEBI" id="CHEBI:15378"/>
        <dbReference type="ChEBI" id="CHEBI:17544"/>
        <dbReference type="ChEBI" id="CHEBI:30616"/>
        <dbReference type="ChEBI" id="CHEBI:43474"/>
        <dbReference type="ChEBI" id="CHEBI:83144"/>
        <dbReference type="ChEBI" id="CHEBI:83145"/>
        <dbReference type="ChEBI" id="CHEBI:456216"/>
        <dbReference type="EC" id="6.3.4.14"/>
    </reaction>
    <physiologicalReaction direction="left-to-right" evidence="7">
        <dbReference type="Rhea" id="RHEA:13502"/>
    </physiologicalReaction>
</comment>
<evidence type="ECO:0000259" key="11">
    <source>
        <dbReference type="PROSITE" id="PS50979"/>
    </source>
</evidence>
<reference evidence="12 13" key="1">
    <citation type="submission" date="2014-07" db="EMBL/GenBank/DDBJ databases">
        <authorList>
            <person name="McCorrison J."/>
            <person name="Sanka R."/>
            <person name="Torralba M."/>
            <person name="Gillis M."/>
            <person name="Haft D.H."/>
            <person name="Methe B."/>
            <person name="Sutton G."/>
            <person name="Nelson K.E."/>
        </authorList>
    </citation>
    <scope>NUCLEOTIDE SEQUENCE [LARGE SCALE GENOMIC DNA]</scope>
    <source>
        <strain evidence="12 13">DNF00450</strain>
    </source>
</reference>
<dbReference type="InterPro" id="IPR005481">
    <property type="entry name" value="BC-like_N"/>
</dbReference>
<comment type="caution">
    <text evidence="12">The sequence shown here is derived from an EMBL/GenBank/DDBJ whole genome shotgun (WGS) entry which is preliminary data.</text>
</comment>
<dbReference type="PROSITE" id="PS50975">
    <property type="entry name" value="ATP_GRASP"/>
    <property type="match status" value="1"/>
</dbReference>
<keyword evidence="5 8" id="KW-0067">ATP-binding</keyword>
<dbReference type="PROSITE" id="PS50968">
    <property type="entry name" value="BIOTINYL_LIPOYL"/>
    <property type="match status" value="1"/>
</dbReference>
<evidence type="ECO:0000256" key="1">
    <source>
        <dbReference type="ARBA" id="ARBA00001953"/>
    </source>
</evidence>
<dbReference type="PANTHER" id="PTHR18866">
    <property type="entry name" value="CARBOXYLASE:PYRUVATE/ACETYL-COA/PROPIONYL-COA CARBOXYLASE"/>
    <property type="match status" value="1"/>
</dbReference>
<dbReference type="InterPro" id="IPR000089">
    <property type="entry name" value="Biotin_lipoyl"/>
</dbReference>
<dbReference type="GO" id="GO:0004075">
    <property type="term" value="F:biotin carboxylase activity"/>
    <property type="evidence" value="ECO:0007669"/>
    <property type="project" value="UniProtKB-EC"/>
</dbReference>
<dbReference type="FunFam" id="2.40.50.100:FF:000003">
    <property type="entry name" value="Acetyl-CoA carboxylase biotin carboxyl carrier protein"/>
    <property type="match status" value="1"/>
</dbReference>
<dbReference type="CDD" id="cd06850">
    <property type="entry name" value="biotinyl_domain"/>
    <property type="match status" value="1"/>
</dbReference>
<evidence type="ECO:0000313" key="13">
    <source>
        <dbReference type="Proteomes" id="UP000029548"/>
    </source>
</evidence>
<dbReference type="InterPro" id="IPR011761">
    <property type="entry name" value="ATP-grasp"/>
</dbReference>
<dbReference type="Pfam" id="PF02786">
    <property type="entry name" value="CPSase_L_D2"/>
    <property type="match status" value="1"/>
</dbReference>
<gene>
    <name evidence="12" type="ORF">HMPREF1650_06580</name>
</gene>
<keyword evidence="6" id="KW-0092">Biotin</keyword>
<dbReference type="EMBL" id="JRNE01000048">
    <property type="protein sequence ID" value="KGF16856.1"/>
    <property type="molecule type" value="Genomic_DNA"/>
</dbReference>
<evidence type="ECO:0000256" key="8">
    <source>
        <dbReference type="PROSITE-ProRule" id="PRU00409"/>
    </source>
</evidence>
<dbReference type="InterPro" id="IPR011764">
    <property type="entry name" value="Biotin_carboxylation_dom"/>
</dbReference>
<dbReference type="PROSITE" id="PS00867">
    <property type="entry name" value="CPSASE_2"/>
    <property type="match status" value="1"/>
</dbReference>
<feature type="domain" description="Biotin carboxylation" evidence="11">
    <location>
        <begin position="10"/>
        <end position="460"/>
    </location>
</feature>
<evidence type="ECO:0000256" key="5">
    <source>
        <dbReference type="ARBA" id="ARBA00022840"/>
    </source>
</evidence>
<keyword evidence="4 8" id="KW-0547">Nucleotide-binding</keyword>
<dbReference type="InterPro" id="IPR011053">
    <property type="entry name" value="Single_hybrid_motif"/>
</dbReference>
<dbReference type="Pfam" id="PF00289">
    <property type="entry name" value="Biotin_carb_N"/>
    <property type="match status" value="1"/>
</dbReference>
<dbReference type="InterPro" id="IPR005482">
    <property type="entry name" value="Biotin_COase_C"/>
</dbReference>
<feature type="domain" description="ATP-grasp" evidence="10">
    <location>
        <begin position="129"/>
        <end position="319"/>
    </location>
</feature>
<organism evidence="12 13">
    <name type="scientific">Corynebacterium freneyi DNF00450</name>
    <dbReference type="NCBI Taxonomy" id="1287475"/>
    <lineage>
        <taxon>Bacteria</taxon>
        <taxon>Bacillati</taxon>
        <taxon>Actinomycetota</taxon>
        <taxon>Actinomycetes</taxon>
        <taxon>Mycobacteriales</taxon>
        <taxon>Corynebacteriaceae</taxon>
        <taxon>Corynebacterium</taxon>
    </lineage>
</organism>
<dbReference type="Pfam" id="PF00364">
    <property type="entry name" value="Biotin_lipoyl"/>
    <property type="match status" value="1"/>
</dbReference>
<dbReference type="InterPro" id="IPR001882">
    <property type="entry name" value="Biotin_BS"/>
</dbReference>
<dbReference type="eggNOG" id="COG4770">
    <property type="taxonomic scope" value="Bacteria"/>
</dbReference>
<evidence type="ECO:0000256" key="4">
    <source>
        <dbReference type="ARBA" id="ARBA00022741"/>
    </source>
</evidence>
<dbReference type="GO" id="GO:0046872">
    <property type="term" value="F:metal ion binding"/>
    <property type="evidence" value="ECO:0007669"/>
    <property type="project" value="InterPro"/>
</dbReference>
<dbReference type="InterPro" id="IPR016185">
    <property type="entry name" value="PreATP-grasp_dom_sf"/>
</dbReference>
<protein>
    <recommendedName>
        <fullName evidence="2">biotin carboxylase</fullName>
        <ecNumber evidence="2">6.3.4.14</ecNumber>
    </recommendedName>
</protein>
<dbReference type="SMART" id="SM00878">
    <property type="entry name" value="Biotin_carb_C"/>
    <property type="match status" value="1"/>
</dbReference>
<evidence type="ECO:0000256" key="7">
    <source>
        <dbReference type="ARBA" id="ARBA00048501"/>
    </source>
</evidence>
<dbReference type="InterPro" id="IPR050856">
    <property type="entry name" value="Biotin_carboxylase_complex"/>
</dbReference>
<dbReference type="PANTHER" id="PTHR18866:SF126">
    <property type="entry name" value="BIOTIN CARBOXYLASE"/>
    <property type="match status" value="1"/>
</dbReference>
<dbReference type="GO" id="GO:0005524">
    <property type="term" value="F:ATP binding"/>
    <property type="evidence" value="ECO:0007669"/>
    <property type="project" value="UniProtKB-UniRule"/>
</dbReference>
<accession>A0A095Y496</accession>
<evidence type="ECO:0000313" key="12">
    <source>
        <dbReference type="EMBL" id="KGF16856.1"/>
    </source>
</evidence>
<dbReference type="InterPro" id="IPR011054">
    <property type="entry name" value="Rudment_hybrid_motif"/>
</dbReference>
<name>A0A095Y496_9CORY</name>
<dbReference type="Pfam" id="PF02785">
    <property type="entry name" value="Biotin_carb_C"/>
    <property type="match status" value="1"/>
</dbReference>
<dbReference type="SUPFAM" id="SSF51246">
    <property type="entry name" value="Rudiment single hybrid motif"/>
    <property type="match status" value="1"/>
</dbReference>
<dbReference type="PROSITE" id="PS50979">
    <property type="entry name" value="BC"/>
    <property type="match status" value="1"/>
</dbReference>
<sequence length="674" mass="71501">MNDNDITITPISPVLVANRGEIARRIIAAAHLRGLQAVAVYSDADADAPFVAEADAAVRLPGNTPAETYLDVDLILDAARRTGARSIHPGYGFLSENAGFARAVTDAGLVWIGPSPEAITAMGSKIEAKAMMADAGVPVLGNLGVDEITEDMLPVLVKAAAGGGGRGMRIVRDMDSLHKEHAAAAAEAKSAFGDDTIFIERFIESGRHIEVQLMADSHGTIWTVGERECSIQRRHQKVIEEAPSPLVEAIDGMRDRLFEAARNAARATGYTGAGTVEFLADHKGEFFFLEMNTRLQVEHPVTEATTGLDLVSLQFDVAAGLPLPSPEPPAAQGWSVEARLYAEDPANDWRPMSGDLTRLDFDDVVSSFSGPDRAGLRLDSGFEPAPGRPATVGTNYDAMLAKVITWAPTRAEAVSRLSAALRRARIHGLGTNRDLLVRILDDAEFRAGTFDTSYLSDERLAELSAHLADSATTALSLFAAAAAAEEETLSDLPTPPVPAGFRNVGRASTEHRFQVGDEEVTTEIIRTRRGNPRGTGDADGAEVVGIERRGDATVVRVERDRVVIPFTVRTYPDGAVGVDSGFGPVNAVKLPRYVNPSLAAAEGSLLAPMPGSIIAVHVAAGDEVEAGQILLSMEAMKMEHAIRAGTDGIVDELPVAVGDQVDAGRVLAVVKPAE</sequence>
<dbReference type="Gene3D" id="2.40.50.100">
    <property type="match status" value="1"/>
</dbReference>
<evidence type="ECO:0000259" key="10">
    <source>
        <dbReference type="PROSITE" id="PS50975"/>
    </source>
</evidence>
<dbReference type="InterPro" id="IPR005479">
    <property type="entry name" value="CPAse_ATP-bd"/>
</dbReference>
<evidence type="ECO:0000259" key="9">
    <source>
        <dbReference type="PROSITE" id="PS50968"/>
    </source>
</evidence>
<proteinExistence type="predicted"/>
<dbReference type="Proteomes" id="UP000029548">
    <property type="component" value="Unassembled WGS sequence"/>
</dbReference>
<dbReference type="SUPFAM" id="SSF52440">
    <property type="entry name" value="PreATP-grasp domain"/>
    <property type="match status" value="1"/>
</dbReference>
<evidence type="ECO:0000256" key="2">
    <source>
        <dbReference type="ARBA" id="ARBA00013263"/>
    </source>
</evidence>
<dbReference type="AlphaFoldDB" id="A0A095Y496"/>
<dbReference type="PROSITE" id="PS00188">
    <property type="entry name" value="BIOTIN"/>
    <property type="match status" value="1"/>
</dbReference>
<dbReference type="RefSeq" id="WP_035122050.1">
    <property type="nucleotide sequence ID" value="NZ_JRNE01000048.1"/>
</dbReference>
<keyword evidence="3" id="KW-0436">Ligase</keyword>
<dbReference type="Gene3D" id="3.30.470.20">
    <property type="entry name" value="ATP-grasp fold, B domain"/>
    <property type="match status" value="1"/>
</dbReference>